<dbReference type="AlphaFoldDB" id="A0A4Q1CNW1"/>
<name>A0A4Q1CNW1_9BACT</name>
<keyword evidence="3" id="KW-1185">Reference proteome</keyword>
<evidence type="ECO:0008006" key="4">
    <source>
        <dbReference type="Google" id="ProtNLM"/>
    </source>
</evidence>
<gene>
    <name evidence="2" type="ORF">ESA94_04670</name>
</gene>
<protein>
    <recommendedName>
        <fullName evidence="4">Lipocalin-like domain-containing protein</fullName>
    </recommendedName>
</protein>
<evidence type="ECO:0000313" key="3">
    <source>
        <dbReference type="Proteomes" id="UP000290204"/>
    </source>
</evidence>
<proteinExistence type="predicted"/>
<dbReference type="PROSITE" id="PS51257">
    <property type="entry name" value="PROKAR_LIPOPROTEIN"/>
    <property type="match status" value="1"/>
</dbReference>
<accession>A0A4Q1CNW1</accession>
<sequence>MKRLFLACLLFCIAFAGCVKDQAKENDLLLGTWLKTGATGNAPADTLVFLKANNLYKLDFKCTTAPMLGIPARVSAEYLLLNNSFSFQNYMTTASGMYTASSFTWIKKGTEFEVKFHQLVFYISADYTVRYTKMN</sequence>
<dbReference type="RefSeq" id="WP_129129680.1">
    <property type="nucleotide sequence ID" value="NZ_SDHW01000001.1"/>
</dbReference>
<dbReference type="EMBL" id="SDHW01000001">
    <property type="protein sequence ID" value="RXK62309.1"/>
    <property type="molecule type" value="Genomic_DNA"/>
</dbReference>
<evidence type="ECO:0000313" key="2">
    <source>
        <dbReference type="EMBL" id="RXK62309.1"/>
    </source>
</evidence>
<dbReference type="Proteomes" id="UP000290204">
    <property type="component" value="Unassembled WGS sequence"/>
</dbReference>
<feature type="signal peptide" evidence="1">
    <location>
        <begin position="1"/>
        <end position="16"/>
    </location>
</feature>
<keyword evidence="1" id="KW-0732">Signal</keyword>
<comment type="caution">
    <text evidence="2">The sequence shown here is derived from an EMBL/GenBank/DDBJ whole genome shotgun (WGS) entry which is preliminary data.</text>
</comment>
<dbReference type="OrthoDB" id="9856196at2"/>
<reference evidence="2 3" key="1">
    <citation type="submission" date="2019-01" db="EMBL/GenBank/DDBJ databases">
        <title>Lacibacter sp. strain TTM-7.</title>
        <authorList>
            <person name="Chen W.-M."/>
        </authorList>
    </citation>
    <scope>NUCLEOTIDE SEQUENCE [LARGE SCALE GENOMIC DNA]</scope>
    <source>
        <strain evidence="2 3">TTM-7</strain>
    </source>
</reference>
<feature type="chain" id="PRO_5020449402" description="Lipocalin-like domain-containing protein" evidence="1">
    <location>
        <begin position="17"/>
        <end position="135"/>
    </location>
</feature>
<evidence type="ECO:0000256" key="1">
    <source>
        <dbReference type="SAM" id="SignalP"/>
    </source>
</evidence>
<organism evidence="2 3">
    <name type="scientific">Lacibacter luteus</name>
    <dbReference type="NCBI Taxonomy" id="2508719"/>
    <lineage>
        <taxon>Bacteria</taxon>
        <taxon>Pseudomonadati</taxon>
        <taxon>Bacteroidota</taxon>
        <taxon>Chitinophagia</taxon>
        <taxon>Chitinophagales</taxon>
        <taxon>Chitinophagaceae</taxon>
        <taxon>Lacibacter</taxon>
    </lineage>
</organism>